<dbReference type="FunFam" id="1.10.630.10:FF:000018">
    <property type="entry name" value="Cytochrome P450 monooxygenase"/>
    <property type="match status" value="1"/>
</dbReference>
<dbReference type="PANTHER" id="PTHR46696">
    <property type="entry name" value="P450, PUTATIVE (EUROFUNG)-RELATED"/>
    <property type="match status" value="1"/>
</dbReference>
<name>A0A1H0C4W5_ALLAB</name>
<organism evidence="9 10">
    <name type="scientific">Allokutzneria albata</name>
    <name type="common">Kibdelosporangium albatum</name>
    <dbReference type="NCBI Taxonomy" id="211114"/>
    <lineage>
        <taxon>Bacteria</taxon>
        <taxon>Bacillati</taxon>
        <taxon>Actinomycetota</taxon>
        <taxon>Actinomycetes</taxon>
        <taxon>Pseudonocardiales</taxon>
        <taxon>Pseudonocardiaceae</taxon>
        <taxon>Allokutzneria</taxon>
    </lineage>
</organism>
<evidence type="ECO:0000256" key="7">
    <source>
        <dbReference type="RuleBase" id="RU000461"/>
    </source>
</evidence>
<gene>
    <name evidence="9" type="ORF">SAMN04489726_7026</name>
</gene>
<reference evidence="9 10" key="1">
    <citation type="submission" date="2016-10" db="EMBL/GenBank/DDBJ databases">
        <authorList>
            <person name="de Groot N.N."/>
        </authorList>
    </citation>
    <scope>NUCLEOTIDE SEQUENCE [LARGE SCALE GENOMIC DNA]</scope>
    <source>
        <strain evidence="9 10">DSM 44149</strain>
    </source>
</reference>
<proteinExistence type="inferred from homology"/>
<dbReference type="RefSeq" id="WP_030426450.1">
    <property type="nucleotide sequence ID" value="NZ_JOEF01000001.1"/>
</dbReference>
<dbReference type="AlphaFoldDB" id="A0A1H0C4W5"/>
<evidence type="ECO:0000256" key="8">
    <source>
        <dbReference type="SAM" id="MobiDB-lite"/>
    </source>
</evidence>
<dbReference type="PROSITE" id="PS00086">
    <property type="entry name" value="CYTOCHROME_P450"/>
    <property type="match status" value="1"/>
</dbReference>
<dbReference type="InterPro" id="IPR036396">
    <property type="entry name" value="Cyt_P450_sf"/>
</dbReference>
<evidence type="ECO:0000256" key="1">
    <source>
        <dbReference type="ARBA" id="ARBA00010617"/>
    </source>
</evidence>
<keyword evidence="2 7" id="KW-0349">Heme</keyword>
<dbReference type="InterPro" id="IPR002397">
    <property type="entry name" value="Cyt_P450_B"/>
</dbReference>
<dbReference type="Gene3D" id="1.10.630.10">
    <property type="entry name" value="Cytochrome P450"/>
    <property type="match status" value="1"/>
</dbReference>
<dbReference type="SMR" id="A0A1H0C4W5"/>
<evidence type="ECO:0000256" key="5">
    <source>
        <dbReference type="ARBA" id="ARBA00023004"/>
    </source>
</evidence>
<evidence type="ECO:0000256" key="4">
    <source>
        <dbReference type="ARBA" id="ARBA00023002"/>
    </source>
</evidence>
<evidence type="ECO:0000313" key="10">
    <source>
        <dbReference type="Proteomes" id="UP000183376"/>
    </source>
</evidence>
<keyword evidence="5 7" id="KW-0408">Iron</keyword>
<dbReference type="GO" id="GO:0005506">
    <property type="term" value="F:iron ion binding"/>
    <property type="evidence" value="ECO:0007669"/>
    <property type="project" value="InterPro"/>
</dbReference>
<dbReference type="GO" id="GO:0004497">
    <property type="term" value="F:monooxygenase activity"/>
    <property type="evidence" value="ECO:0007669"/>
    <property type="project" value="UniProtKB-KW"/>
</dbReference>
<dbReference type="EMBL" id="LT629701">
    <property type="protein sequence ID" value="SDN52915.1"/>
    <property type="molecule type" value="Genomic_DNA"/>
</dbReference>
<dbReference type="PRINTS" id="PR00385">
    <property type="entry name" value="P450"/>
</dbReference>
<dbReference type="GO" id="GO:0020037">
    <property type="term" value="F:heme binding"/>
    <property type="evidence" value="ECO:0007669"/>
    <property type="project" value="InterPro"/>
</dbReference>
<evidence type="ECO:0000256" key="2">
    <source>
        <dbReference type="ARBA" id="ARBA00022617"/>
    </source>
</evidence>
<sequence>MTAVDPTTSAPSYPFSLPRALDLDPIYERLRRDEPITRVRMPYGEGTAWLVTRHADAKVVLGDPRFSTAAGTTPETPRSTPLPLDPEGILGMDAPEHTRLRRLVAKAFTARRVEQMRPRLREVVDAALTEMEQHGAPADLVHFLALPLPVTVICDMLGVPYEDRHLFREFSDAALSTTKYTPEQIRDARDKFLAYMGGLVAQRRAEPTDDLLGALVLARDNDDRLSEMELVRLGIGLLVAGHETTANQLTNFTYLLLSERERYEALVADPSLVPAAVEEMLRFTPLGASGGFVRVALEDVELAGVTVRKGESVFAQLASANRDEAIFDQPDRIDFTRQHNPHMAFGHGVHHCLGAQLARLELQVALEGMIARFPGLRFAVPAEELPWRTGMLVRGLEALPVSW</sequence>
<dbReference type="eggNOG" id="COG2124">
    <property type="taxonomic scope" value="Bacteria"/>
</dbReference>
<feature type="compositionally biased region" description="Polar residues" evidence="8">
    <location>
        <begin position="69"/>
        <end position="79"/>
    </location>
</feature>
<dbReference type="Proteomes" id="UP000183376">
    <property type="component" value="Chromosome I"/>
</dbReference>
<dbReference type="STRING" id="211114.SAMN04489726_7026"/>
<dbReference type="InterPro" id="IPR001128">
    <property type="entry name" value="Cyt_P450"/>
</dbReference>
<protein>
    <submittedName>
        <fullName evidence="9">Cytochrome P450</fullName>
    </submittedName>
</protein>
<keyword evidence="3 7" id="KW-0479">Metal-binding</keyword>
<evidence type="ECO:0000256" key="3">
    <source>
        <dbReference type="ARBA" id="ARBA00022723"/>
    </source>
</evidence>
<dbReference type="PRINTS" id="PR00359">
    <property type="entry name" value="BP450"/>
</dbReference>
<comment type="similarity">
    <text evidence="1 7">Belongs to the cytochrome P450 family.</text>
</comment>
<keyword evidence="4 7" id="KW-0560">Oxidoreductase</keyword>
<dbReference type="CDD" id="cd11031">
    <property type="entry name" value="Cyp158A-like"/>
    <property type="match status" value="1"/>
</dbReference>
<dbReference type="InterPro" id="IPR017972">
    <property type="entry name" value="Cyt_P450_CS"/>
</dbReference>
<evidence type="ECO:0000256" key="6">
    <source>
        <dbReference type="ARBA" id="ARBA00023033"/>
    </source>
</evidence>
<feature type="region of interest" description="Disordered" evidence="8">
    <location>
        <begin position="65"/>
        <end position="86"/>
    </location>
</feature>
<dbReference type="SUPFAM" id="SSF48264">
    <property type="entry name" value="Cytochrome P450"/>
    <property type="match status" value="1"/>
</dbReference>
<dbReference type="PANTHER" id="PTHR46696:SF1">
    <property type="entry name" value="CYTOCHROME P450 YJIB-RELATED"/>
    <property type="match status" value="1"/>
</dbReference>
<evidence type="ECO:0000313" key="9">
    <source>
        <dbReference type="EMBL" id="SDN52915.1"/>
    </source>
</evidence>
<dbReference type="GO" id="GO:0016705">
    <property type="term" value="F:oxidoreductase activity, acting on paired donors, with incorporation or reduction of molecular oxygen"/>
    <property type="evidence" value="ECO:0007669"/>
    <property type="project" value="InterPro"/>
</dbReference>
<accession>A0A1H0C4W5</accession>
<dbReference type="Pfam" id="PF00067">
    <property type="entry name" value="p450"/>
    <property type="match status" value="1"/>
</dbReference>
<keyword evidence="10" id="KW-1185">Reference proteome</keyword>
<keyword evidence="6 7" id="KW-0503">Monooxygenase</keyword>